<evidence type="ECO:0000256" key="9">
    <source>
        <dbReference type="SAM" id="MobiDB-lite"/>
    </source>
</evidence>
<dbReference type="GO" id="GO:0044781">
    <property type="term" value="P:bacterial-type flagellum organization"/>
    <property type="evidence" value="ECO:0007669"/>
    <property type="project" value="InterPro"/>
</dbReference>
<dbReference type="InterPro" id="IPR022781">
    <property type="entry name" value="Flagellar_biosynth_FliO"/>
</dbReference>
<organism evidence="11 12">
    <name type="scientific">Peteryoungia ipomoeae</name>
    <dbReference type="NCBI Taxonomy" id="1210932"/>
    <lineage>
        <taxon>Bacteria</taxon>
        <taxon>Pseudomonadati</taxon>
        <taxon>Pseudomonadota</taxon>
        <taxon>Alphaproteobacteria</taxon>
        <taxon>Hyphomicrobiales</taxon>
        <taxon>Rhizobiaceae</taxon>
        <taxon>Peteryoungia</taxon>
    </lineage>
</organism>
<keyword evidence="4 10" id="KW-0812">Transmembrane</keyword>
<name>A0A4S8PA98_9HYPH</name>
<feature type="region of interest" description="Disordered" evidence="9">
    <location>
        <begin position="558"/>
        <end position="617"/>
    </location>
</feature>
<comment type="similarity">
    <text evidence="8">Belongs to the FliO/MopB family.</text>
</comment>
<evidence type="ECO:0000256" key="10">
    <source>
        <dbReference type="SAM" id="Phobius"/>
    </source>
</evidence>
<feature type="region of interest" description="Disordered" evidence="9">
    <location>
        <begin position="276"/>
        <end position="332"/>
    </location>
</feature>
<comment type="subcellular location">
    <subcellularLocation>
        <location evidence="1">Bacterial flagellum basal body</location>
    </subcellularLocation>
    <subcellularLocation>
        <location evidence="2">Cell membrane</location>
    </subcellularLocation>
</comment>
<dbReference type="PANTHER" id="PTHR38766">
    <property type="entry name" value="FLAGELLAR PROTEIN FLIO"/>
    <property type="match status" value="1"/>
</dbReference>
<dbReference type="GO" id="GO:0009425">
    <property type="term" value="C:bacterial-type flagellum basal body"/>
    <property type="evidence" value="ECO:0007669"/>
    <property type="project" value="UniProtKB-SubCell"/>
</dbReference>
<keyword evidence="5 10" id="KW-1133">Transmembrane helix</keyword>
<gene>
    <name evidence="11" type="ORF">FAA97_01840</name>
</gene>
<feature type="compositionally biased region" description="Low complexity" evidence="9">
    <location>
        <begin position="361"/>
        <end position="379"/>
    </location>
</feature>
<dbReference type="RefSeq" id="WP_136596822.1">
    <property type="nucleotide sequence ID" value="NZ_STGV01000001.1"/>
</dbReference>
<sequence length="633" mass="67247">MVDELMSAYGDNFLVAALGVALGLLCLFIVLWLLRSRAPSPFVRGGRNRQPRLQILDAAAVDTRRRIVLIRRDNVEHLVMIGGPTDIVIETGIGDERIPTANTAPAIVQNAAEPPSVAVEALDNTAALALSAPPASPAARATPPSTPAPNMQQPLRVAPAAPPVPPAPMPTASLDRRPDAPSRPQSPAAAAPVRPDAQPPEKPIAPQVAQVAPVTHHRSEAPPPAQAPSAPPVPVVAPTIAAERRPDQPAPTAKATASARSEPTLFAAATFASTLSASAVSAAEPDDNLRSSAVDNLVPERDALPESDAITTSPASAKLSEDHNRQELTSIDIPKRLEPVVPIVSVAPSIDEDLVKISHPAESWPAPSEPAAAASQDASLKTDEPTVVPSLDDSSAETAQASRLSGLDQIFGLDPVERNRTTEQDAVIDPQIPEPTIADSVMELQPELTEIDDIYVPNEEPRTGSDSIAVRDDEPQNSQQNESPAAEHASVDLPDVEEILDVARHKVLVDGPEPRPFPQERFDRTPEPVHLEPTEPPKRDMSDFERVLEQEMAMHLAASPIPAKRDADDDNQYASMHGSTSESPRLPADILLGDGLVARRPTSQPDGAKAETDPNLQNEIARIFGEMSASRNS</sequence>
<keyword evidence="6 10" id="KW-0472">Membrane</keyword>
<feature type="compositionally biased region" description="Pro residues" evidence="9">
    <location>
        <begin position="160"/>
        <end position="169"/>
    </location>
</feature>
<keyword evidence="3" id="KW-1003">Cell membrane</keyword>
<evidence type="ECO:0000256" key="6">
    <source>
        <dbReference type="ARBA" id="ARBA00023136"/>
    </source>
</evidence>
<feature type="compositionally biased region" description="Polar residues" evidence="9">
    <location>
        <begin position="392"/>
        <end position="403"/>
    </location>
</feature>
<feature type="compositionally biased region" description="Low complexity" evidence="9">
    <location>
        <begin position="182"/>
        <end position="195"/>
    </location>
</feature>
<feature type="compositionally biased region" description="Low complexity" evidence="9">
    <location>
        <begin position="133"/>
        <end position="143"/>
    </location>
</feature>
<protein>
    <recommendedName>
        <fullName evidence="13">Flagellar biosynthesis protein FliO</fullName>
    </recommendedName>
</protein>
<dbReference type="EMBL" id="STGV01000001">
    <property type="protein sequence ID" value="THV24974.1"/>
    <property type="molecule type" value="Genomic_DNA"/>
</dbReference>
<keyword evidence="7" id="KW-0975">Bacterial flagellum</keyword>
<evidence type="ECO:0000256" key="4">
    <source>
        <dbReference type="ARBA" id="ARBA00022692"/>
    </source>
</evidence>
<accession>A0A4S8PA98</accession>
<evidence type="ECO:0000313" key="11">
    <source>
        <dbReference type="EMBL" id="THV24974.1"/>
    </source>
</evidence>
<keyword evidence="12" id="KW-1185">Reference proteome</keyword>
<proteinExistence type="inferred from homology"/>
<feature type="region of interest" description="Disordered" evidence="9">
    <location>
        <begin position="449"/>
        <end position="540"/>
    </location>
</feature>
<comment type="caution">
    <text evidence="11">The sequence shown here is derived from an EMBL/GenBank/DDBJ whole genome shotgun (WGS) entry which is preliminary data.</text>
</comment>
<dbReference type="OrthoDB" id="8456606at2"/>
<feature type="region of interest" description="Disordered" evidence="9">
    <location>
        <begin position="133"/>
        <end position="261"/>
    </location>
</feature>
<feature type="compositionally biased region" description="Polar residues" evidence="9">
    <location>
        <begin position="572"/>
        <end position="583"/>
    </location>
</feature>
<evidence type="ECO:0008006" key="13">
    <source>
        <dbReference type="Google" id="ProtNLM"/>
    </source>
</evidence>
<evidence type="ECO:0000256" key="8">
    <source>
        <dbReference type="ARBA" id="ARBA00037937"/>
    </source>
</evidence>
<evidence type="ECO:0000256" key="2">
    <source>
        <dbReference type="ARBA" id="ARBA00004236"/>
    </source>
</evidence>
<evidence type="ECO:0000256" key="3">
    <source>
        <dbReference type="ARBA" id="ARBA00022475"/>
    </source>
</evidence>
<dbReference type="GO" id="GO:0005886">
    <property type="term" value="C:plasma membrane"/>
    <property type="evidence" value="ECO:0007669"/>
    <property type="project" value="UniProtKB-SubCell"/>
</dbReference>
<feature type="region of interest" description="Disordered" evidence="9">
    <location>
        <begin position="361"/>
        <end position="406"/>
    </location>
</feature>
<evidence type="ECO:0000256" key="7">
    <source>
        <dbReference type="ARBA" id="ARBA00023143"/>
    </source>
</evidence>
<dbReference type="Pfam" id="PF04347">
    <property type="entry name" value="FliO"/>
    <property type="match status" value="1"/>
</dbReference>
<evidence type="ECO:0000256" key="5">
    <source>
        <dbReference type="ARBA" id="ARBA00022989"/>
    </source>
</evidence>
<evidence type="ECO:0000313" key="12">
    <source>
        <dbReference type="Proteomes" id="UP000308828"/>
    </source>
</evidence>
<dbReference type="PANTHER" id="PTHR38766:SF1">
    <property type="entry name" value="FLAGELLAR PROTEIN FLIO"/>
    <property type="match status" value="1"/>
</dbReference>
<dbReference type="InterPro" id="IPR052205">
    <property type="entry name" value="FliO/MopB"/>
</dbReference>
<feature type="compositionally biased region" description="Pro residues" evidence="9">
    <location>
        <begin position="221"/>
        <end position="235"/>
    </location>
</feature>
<evidence type="ECO:0000256" key="1">
    <source>
        <dbReference type="ARBA" id="ARBA00004117"/>
    </source>
</evidence>
<dbReference type="Proteomes" id="UP000308828">
    <property type="component" value="Unassembled WGS sequence"/>
</dbReference>
<dbReference type="AlphaFoldDB" id="A0A4S8PA98"/>
<reference evidence="11 12" key="1">
    <citation type="submission" date="2019-04" db="EMBL/GenBank/DDBJ databases">
        <title>Genome sequence of strain shin9-1.</title>
        <authorList>
            <person name="Gao J."/>
            <person name="Sun J."/>
        </authorList>
    </citation>
    <scope>NUCLEOTIDE SEQUENCE [LARGE SCALE GENOMIC DNA]</scope>
    <source>
        <strain evidence="12">shin9-1</strain>
    </source>
</reference>
<feature type="compositionally biased region" description="Basic and acidic residues" evidence="9">
    <location>
        <begin position="459"/>
        <end position="474"/>
    </location>
</feature>
<feature type="compositionally biased region" description="Basic and acidic residues" evidence="9">
    <location>
        <begin position="518"/>
        <end position="540"/>
    </location>
</feature>
<feature type="transmembrane region" description="Helical" evidence="10">
    <location>
        <begin position="12"/>
        <end position="34"/>
    </location>
</feature>